<sequence length="68" mass="7915">MSIFYKTKTKYLEKIKKYAIKEHIPIIQKETSLFLEKFINQKKIIDILEIGTAIGYSGAPKRPKFPAI</sequence>
<dbReference type="RefSeq" id="WP_304514524.1">
    <property type="nucleotide sequence ID" value="NZ_JAOSIQ010000049.1"/>
</dbReference>
<proteinExistence type="predicted"/>
<dbReference type="EMBL" id="JAOSIQ010000049">
    <property type="protein sequence ID" value="MDO8064334.1"/>
    <property type="molecule type" value="Genomic_DNA"/>
</dbReference>
<evidence type="ECO:0000313" key="1">
    <source>
        <dbReference type="EMBL" id="MDO8064334.1"/>
    </source>
</evidence>
<evidence type="ECO:0000313" key="2">
    <source>
        <dbReference type="Proteomes" id="UP001170683"/>
    </source>
</evidence>
<reference evidence="1 2" key="1">
    <citation type="journal article" date="2023" name="Int. J. Syst. Evol. Microbiol.">
        <title>The observation of taxonomic boundaries for the 16SrII and 16SrXXV phytoplasmas using genome-based delimitation.</title>
        <authorList>
            <person name="Rodrigues Jardim B."/>
            <person name="Tran-Nguyen L.T.T."/>
            <person name="Gambley C."/>
            <person name="Al-Sadi A.M."/>
            <person name="Al-Subhi A.M."/>
            <person name="Foissac X."/>
            <person name="Salar P."/>
            <person name="Cai H."/>
            <person name="Yang J.Y."/>
            <person name="Davis R."/>
            <person name="Jones L."/>
            <person name="Rodoni B."/>
            <person name="Constable F.E."/>
        </authorList>
    </citation>
    <scope>NUCLEOTIDE SEQUENCE [LARGE SCALE GENOMIC DNA]</scope>
    <source>
        <strain evidence="1">BAWM-225</strain>
    </source>
</reference>
<comment type="caution">
    <text evidence="1">The sequence shown here is derived from an EMBL/GenBank/DDBJ whole genome shotgun (WGS) entry which is preliminary data.</text>
</comment>
<protein>
    <submittedName>
        <fullName evidence="1">Uncharacterized protein</fullName>
    </submittedName>
</protein>
<dbReference type="Gene3D" id="3.40.50.150">
    <property type="entry name" value="Vaccinia Virus protein VP39"/>
    <property type="match status" value="1"/>
</dbReference>
<gene>
    <name evidence="1" type="ORF">OC701_02620</name>
</gene>
<accession>A0ABT9D8E0</accession>
<organism evidence="1 2">
    <name type="scientific">Candidatus Phytoplasma bonamiae</name>
    <dbReference type="NCBI Taxonomy" id="2982626"/>
    <lineage>
        <taxon>Bacteria</taxon>
        <taxon>Bacillati</taxon>
        <taxon>Mycoplasmatota</taxon>
        <taxon>Mollicutes</taxon>
        <taxon>Acholeplasmatales</taxon>
        <taxon>Acholeplasmataceae</taxon>
        <taxon>Candidatus Phytoplasma</taxon>
        <taxon>16SrII (Peanut WB group)</taxon>
    </lineage>
</organism>
<dbReference type="InterPro" id="IPR029063">
    <property type="entry name" value="SAM-dependent_MTases_sf"/>
</dbReference>
<dbReference type="Proteomes" id="UP001170683">
    <property type="component" value="Unassembled WGS sequence"/>
</dbReference>
<keyword evidence="2" id="KW-1185">Reference proteome</keyword>
<name>A0ABT9D8E0_9MOLU</name>